<accession>X1NSQ9</accession>
<organism evidence="1">
    <name type="scientific">marine sediment metagenome</name>
    <dbReference type="NCBI Taxonomy" id="412755"/>
    <lineage>
        <taxon>unclassified sequences</taxon>
        <taxon>metagenomes</taxon>
        <taxon>ecological metagenomes</taxon>
    </lineage>
</organism>
<sequence>MKKIVVIVLVACLAAPTAWLLLREEPRGPISEEEAIAKIRTYIAEVEKFPEENVQIDKIELRPPTESESDFLLEWGEEPPELMWFADVTRLFGD</sequence>
<gene>
    <name evidence="1" type="ORF">S06H3_62195</name>
</gene>
<name>X1NSQ9_9ZZZZ</name>
<dbReference type="AlphaFoldDB" id="X1NSQ9"/>
<comment type="caution">
    <text evidence="1">The sequence shown here is derived from an EMBL/GenBank/DDBJ whole genome shotgun (WGS) entry which is preliminary data.</text>
</comment>
<feature type="non-terminal residue" evidence="1">
    <location>
        <position position="94"/>
    </location>
</feature>
<proteinExistence type="predicted"/>
<dbReference type="EMBL" id="BARV01040939">
    <property type="protein sequence ID" value="GAI47067.1"/>
    <property type="molecule type" value="Genomic_DNA"/>
</dbReference>
<reference evidence="1" key="1">
    <citation type="journal article" date="2014" name="Front. Microbiol.">
        <title>High frequency of phylogenetically diverse reductive dehalogenase-homologous genes in deep subseafloor sedimentary metagenomes.</title>
        <authorList>
            <person name="Kawai M."/>
            <person name="Futagami T."/>
            <person name="Toyoda A."/>
            <person name="Takaki Y."/>
            <person name="Nishi S."/>
            <person name="Hori S."/>
            <person name="Arai W."/>
            <person name="Tsubouchi T."/>
            <person name="Morono Y."/>
            <person name="Uchiyama I."/>
            <person name="Ito T."/>
            <person name="Fujiyama A."/>
            <person name="Inagaki F."/>
            <person name="Takami H."/>
        </authorList>
    </citation>
    <scope>NUCLEOTIDE SEQUENCE</scope>
    <source>
        <strain evidence="1">Expedition CK06-06</strain>
    </source>
</reference>
<protein>
    <submittedName>
        <fullName evidence="1">Uncharacterized protein</fullName>
    </submittedName>
</protein>
<evidence type="ECO:0000313" key="1">
    <source>
        <dbReference type="EMBL" id="GAI47067.1"/>
    </source>
</evidence>